<dbReference type="Pfam" id="PF02210">
    <property type="entry name" value="Laminin_G_2"/>
    <property type="match status" value="1"/>
</dbReference>
<sequence>YVNIFSSLKALFPRQGSLKGCFRNIKAMNSHIDLKRMSSSGVSYGCANDLLVAREAHFSGQSYLDLSPDNIPGLRNNFYAGFGFRTDQKNGLMFYHQAQDGVCQVFLDKGHVVVRAADSEVKTQQTYNDDNDHYVTLYSNNNG</sequence>
<evidence type="ECO:0000313" key="3">
    <source>
        <dbReference type="Proteomes" id="UP000193380"/>
    </source>
</evidence>
<dbReference type="AlphaFoldDB" id="A0A061A5F2"/>
<dbReference type="PANTHER" id="PTHR15036:SF47">
    <property type="entry name" value="LAMININ SUBUNIT ALPHA-4"/>
    <property type="match status" value="1"/>
</dbReference>
<dbReference type="InterPro" id="IPR013320">
    <property type="entry name" value="ConA-like_dom_sf"/>
</dbReference>
<dbReference type="InterPro" id="IPR001791">
    <property type="entry name" value="Laminin_G"/>
</dbReference>
<dbReference type="SUPFAM" id="SSF49899">
    <property type="entry name" value="Concanavalin A-like lectins/glucanases"/>
    <property type="match status" value="1"/>
</dbReference>
<feature type="domain" description="Laminin G" evidence="1">
    <location>
        <begin position="84"/>
        <end position="139"/>
    </location>
</feature>
<feature type="non-terminal residue" evidence="2">
    <location>
        <position position="1"/>
    </location>
</feature>
<accession>A0A061A5F2</accession>
<name>A0A061A5F2_ONCMY</name>
<dbReference type="Proteomes" id="UP000193380">
    <property type="component" value="Unassembled WGS sequence"/>
</dbReference>
<organism evidence="2 3">
    <name type="scientific">Oncorhynchus mykiss</name>
    <name type="common">Rainbow trout</name>
    <name type="synonym">Salmo gairdneri</name>
    <dbReference type="NCBI Taxonomy" id="8022"/>
    <lineage>
        <taxon>Eukaryota</taxon>
        <taxon>Metazoa</taxon>
        <taxon>Chordata</taxon>
        <taxon>Craniata</taxon>
        <taxon>Vertebrata</taxon>
        <taxon>Euteleostomi</taxon>
        <taxon>Actinopterygii</taxon>
        <taxon>Neopterygii</taxon>
        <taxon>Teleostei</taxon>
        <taxon>Protacanthopterygii</taxon>
        <taxon>Salmoniformes</taxon>
        <taxon>Salmonidae</taxon>
        <taxon>Salmoninae</taxon>
        <taxon>Oncorhynchus</taxon>
    </lineage>
</organism>
<dbReference type="InterPro" id="IPR050372">
    <property type="entry name" value="Neurexin-related_CASP"/>
</dbReference>
<gene>
    <name evidence="2" type="ORF">GSONMT00061016001</name>
</gene>
<protein>
    <recommendedName>
        <fullName evidence="1">Laminin G domain-containing protein</fullName>
    </recommendedName>
</protein>
<dbReference type="STRING" id="8022.A0A061A5F2"/>
<reference evidence="2" key="2">
    <citation type="submission" date="2014-03" db="EMBL/GenBank/DDBJ databases">
        <authorList>
            <person name="Genoscope - CEA"/>
        </authorList>
    </citation>
    <scope>NUCLEOTIDE SEQUENCE</scope>
</reference>
<evidence type="ECO:0000313" key="2">
    <source>
        <dbReference type="EMBL" id="CDR12434.1"/>
    </source>
</evidence>
<dbReference type="Gene3D" id="2.60.120.200">
    <property type="match status" value="2"/>
</dbReference>
<evidence type="ECO:0000259" key="1">
    <source>
        <dbReference type="Pfam" id="PF02210"/>
    </source>
</evidence>
<dbReference type="CDD" id="cd00110">
    <property type="entry name" value="LamG"/>
    <property type="match status" value="1"/>
</dbReference>
<dbReference type="PANTHER" id="PTHR15036">
    <property type="entry name" value="PIKACHURIN-LIKE PROTEIN"/>
    <property type="match status" value="1"/>
</dbReference>
<dbReference type="EMBL" id="FR971911">
    <property type="protein sequence ID" value="CDR12434.1"/>
    <property type="molecule type" value="Genomic_DNA"/>
</dbReference>
<reference evidence="2" key="1">
    <citation type="journal article" date="2014" name="Nat. Commun.">
        <title>The rainbow trout genome provides novel insights into evolution after whole-genome duplication in vertebrates.</title>
        <authorList>
            <person name="Berthelot C."/>
            <person name="Brunet F."/>
            <person name="Chalopin D."/>
            <person name="Juanchich A."/>
            <person name="Bernard M."/>
            <person name="Noel B."/>
            <person name="Bento P."/>
            <person name="Da Silva C."/>
            <person name="Labadie K."/>
            <person name="Alberti A."/>
            <person name="Aury J.M."/>
            <person name="Louis A."/>
            <person name="Dehais P."/>
            <person name="Bardou P."/>
            <person name="Montfort J."/>
            <person name="Klopp C."/>
            <person name="Cabau C."/>
            <person name="Gaspin C."/>
            <person name="Thorgaard G.H."/>
            <person name="Boussaha M."/>
            <person name="Quillet E."/>
            <person name="Guyomard R."/>
            <person name="Galiana D."/>
            <person name="Bobe J."/>
            <person name="Volff J.N."/>
            <person name="Genet C."/>
            <person name="Wincker P."/>
            <person name="Jaillon O."/>
            <person name="Roest Crollius H."/>
            <person name="Guiguen Y."/>
        </authorList>
    </citation>
    <scope>NUCLEOTIDE SEQUENCE [LARGE SCALE GENOMIC DNA]</scope>
</reference>
<dbReference type="PaxDb" id="8022-A0A061A5F2"/>
<proteinExistence type="predicted"/>